<evidence type="ECO:0000256" key="1">
    <source>
        <dbReference type="SAM" id="MobiDB-lite"/>
    </source>
</evidence>
<proteinExistence type="predicted"/>
<evidence type="ECO:0000256" key="2">
    <source>
        <dbReference type="SAM" id="Phobius"/>
    </source>
</evidence>
<evidence type="ECO:0000313" key="3">
    <source>
        <dbReference type="EMBL" id="QDU97882.1"/>
    </source>
</evidence>
<dbReference type="RefSeq" id="WP_145056657.1">
    <property type="nucleotide sequence ID" value="NZ_CP036433.1"/>
</dbReference>
<protein>
    <submittedName>
        <fullName evidence="3">Uncharacterized protein</fullName>
    </submittedName>
</protein>
<name>A0A518E1D1_9BACT</name>
<evidence type="ECO:0000313" key="4">
    <source>
        <dbReference type="Proteomes" id="UP000317648"/>
    </source>
</evidence>
<feature type="region of interest" description="Disordered" evidence="1">
    <location>
        <begin position="29"/>
        <end position="132"/>
    </location>
</feature>
<dbReference type="EMBL" id="CP036433">
    <property type="protein sequence ID" value="QDU97882.1"/>
    <property type="molecule type" value="Genomic_DNA"/>
</dbReference>
<feature type="compositionally biased region" description="Low complexity" evidence="1">
    <location>
        <begin position="227"/>
        <end position="238"/>
    </location>
</feature>
<dbReference type="AlphaFoldDB" id="A0A518E1D1"/>
<reference evidence="3 4" key="1">
    <citation type="submission" date="2019-02" db="EMBL/GenBank/DDBJ databases">
        <title>Deep-cultivation of Planctomycetes and their phenomic and genomic characterization uncovers novel biology.</title>
        <authorList>
            <person name="Wiegand S."/>
            <person name="Jogler M."/>
            <person name="Boedeker C."/>
            <person name="Pinto D."/>
            <person name="Vollmers J."/>
            <person name="Rivas-Marin E."/>
            <person name="Kohn T."/>
            <person name="Peeters S.H."/>
            <person name="Heuer A."/>
            <person name="Rast P."/>
            <person name="Oberbeckmann S."/>
            <person name="Bunk B."/>
            <person name="Jeske O."/>
            <person name="Meyerdierks A."/>
            <person name="Storesund J.E."/>
            <person name="Kallscheuer N."/>
            <person name="Luecker S."/>
            <person name="Lage O.M."/>
            <person name="Pohl T."/>
            <person name="Merkel B.J."/>
            <person name="Hornburger P."/>
            <person name="Mueller R.-W."/>
            <person name="Bruemmer F."/>
            <person name="Labrenz M."/>
            <person name="Spormann A.M."/>
            <person name="Op den Camp H."/>
            <person name="Overmann J."/>
            <person name="Amann R."/>
            <person name="Jetten M.S.M."/>
            <person name="Mascher T."/>
            <person name="Medema M.H."/>
            <person name="Devos D.P."/>
            <person name="Kaster A.-K."/>
            <person name="Ovreas L."/>
            <person name="Rohde M."/>
            <person name="Galperin M.Y."/>
            <person name="Jogler C."/>
        </authorList>
    </citation>
    <scope>NUCLEOTIDE SEQUENCE [LARGE SCALE GENOMIC DNA]</scope>
    <source>
        <strain evidence="3 4">Pla85_3_4</strain>
    </source>
</reference>
<feature type="transmembrane region" description="Helical" evidence="2">
    <location>
        <begin position="143"/>
        <end position="164"/>
    </location>
</feature>
<sequence>MSTLTPTKRLSPLKPGRRADVSEVRLLLSAPDLTVRNEPLPEPAGDLPSALLEEDDYEEESAPAAAVDSPALEATEDQEEVAGHDAYDDLAEKLIDDLADDDSEQAEYDEEQPASDSRERSRRRREREAPAPSRWGSMLMQGLVLMGLGSFFVLAYLTIFNWGAAPDDLDASDDEFSLVAQDNSPSVASGLPAAEPIAEPISAFEPEDLSLTENPDFNLRLEAPNLEASASPAAQSEAMRPEAMSPAALDQQAARELPPGEAPLASNDYPRTDPSRFRYPAYEGQGERNSSDPGAYSGPATASSTGAFPQPQPRVQR</sequence>
<keyword evidence="4" id="KW-1185">Reference proteome</keyword>
<keyword evidence="2" id="KW-0472">Membrane</keyword>
<keyword evidence="2" id="KW-1133">Transmembrane helix</keyword>
<feature type="compositionally biased region" description="Basic and acidic residues" evidence="1">
    <location>
        <begin position="81"/>
        <end position="96"/>
    </location>
</feature>
<accession>A0A518E1D1</accession>
<feature type="compositionally biased region" description="Acidic residues" evidence="1">
    <location>
        <begin position="52"/>
        <end position="61"/>
    </location>
</feature>
<dbReference type="KEGG" id="lcre:Pla8534_57390"/>
<organism evidence="3 4">
    <name type="scientific">Lignipirellula cremea</name>
    <dbReference type="NCBI Taxonomy" id="2528010"/>
    <lineage>
        <taxon>Bacteria</taxon>
        <taxon>Pseudomonadati</taxon>
        <taxon>Planctomycetota</taxon>
        <taxon>Planctomycetia</taxon>
        <taxon>Pirellulales</taxon>
        <taxon>Pirellulaceae</taxon>
        <taxon>Lignipirellula</taxon>
    </lineage>
</organism>
<dbReference type="Proteomes" id="UP000317648">
    <property type="component" value="Chromosome"/>
</dbReference>
<gene>
    <name evidence="3" type="ORF">Pla8534_57390</name>
</gene>
<feature type="compositionally biased region" description="Polar residues" evidence="1">
    <location>
        <begin position="300"/>
        <end position="317"/>
    </location>
</feature>
<feature type="region of interest" description="Disordered" evidence="1">
    <location>
        <begin position="227"/>
        <end position="317"/>
    </location>
</feature>
<feature type="compositionally biased region" description="Acidic residues" evidence="1">
    <location>
        <begin position="97"/>
        <end position="113"/>
    </location>
</feature>
<keyword evidence="2" id="KW-0812">Transmembrane</keyword>